<dbReference type="NCBIfam" id="TIGR04056">
    <property type="entry name" value="OMP_RagA_SusC"/>
    <property type="match status" value="1"/>
</dbReference>
<proteinExistence type="inferred from homology"/>
<dbReference type="EMBL" id="LWHJ01000028">
    <property type="protein sequence ID" value="OAQ39233.1"/>
    <property type="molecule type" value="Genomic_DNA"/>
</dbReference>
<sequence length="1028" mass="111251">MKRKITLVFLLFSIFCAVRLQAQEKKITGKVTDADGITLPGVSIGIKGVVGGTQTDVNGNYAINAPNPQSTLVFSYLGYVTQEINANGKSVINVSLILDNKSLQEVVVIGYGTQQKTTVSSSISSISAKDISSRPVADAAQALQGKVAGVTIVQNSGAPGGTGGTAIRIRGISSVTGTNNPLIVLDGFPLPDQGSDNILNSFSPNEIESIDILKDAAAASIYGVRGSNGVVLITTKRGKAGDAVVNADIYRGYQQAWKLPSVLNAKDYAIINNEARIASLLNPIPKLADPNAVEQTYGAGTDWLDQVFRGAAMTNAAVNISGGSEKAKYALSTGYFNQDGIIENTNFERFNLRFNGDLQASKKLKIGNSLTMSRTKEVPQNTYDPFNSVIILALTAPPTVQARNPDGTYAGGNGSVDGFDEPNPVYNLEVPQFLNTKFRLTGTVFGEYELFTGLNLKANLGLDFITQSLRGYNPAIPSSGARPNIRTGVTDQTNFSPNYLGEFTANYSKKINDHNFSLLAGFTAQENNFNTLGAGRSGYTVLGFPVLNDNIYAAKNISETYNFNGYGTSTLLSYVARASYDYKNKYIFQASVRRDGSSNFGPSNKYADFSAFSFAWRAIDEDFMKSYTWLSDLKLRLSYGSVGNQDIPAFSYLAGINSGIGYAFGDNSGNGGLVTGAAPTALSNPNLGWEKNQQLNVGLDLGFLKNRITTAIDLYTRKSLDLLFRVPVPATSGTYEPIPFNTGDMVNKGIDFSLNTINIEKTNFKWNSNLILSAYKNELTSLGLASPINNGFARITGGARRIEQGYPVNYFYGFKTEGIFQNQAEIAAHAVQTAGTNTATSTAPGDIKFVDINGDGIINDEDRTNLGNSIPTFTYGLTNNFTFKNFDLSVFLQGSEGNKVLNFNRWYTESGVSNGNYSKYFIGRWTGEGTSNSIPRAIQNDPNQNNRVSDRFVEDASYIRLKNVRLSYSLPAKWMKSAKIQKIQIYASGQNLATITNYTGFDPEVGGGVDIGYYPQARTYTLGINANF</sequence>
<feature type="domain" description="TonB-dependent receptor plug" evidence="9">
    <location>
        <begin position="117"/>
        <end position="230"/>
    </location>
</feature>
<organism evidence="10 11">
    <name type="scientific">Pedobacter psychrophilus</name>
    <dbReference type="NCBI Taxonomy" id="1826909"/>
    <lineage>
        <taxon>Bacteria</taxon>
        <taxon>Pseudomonadati</taxon>
        <taxon>Bacteroidota</taxon>
        <taxon>Sphingobacteriia</taxon>
        <taxon>Sphingobacteriales</taxon>
        <taxon>Sphingobacteriaceae</taxon>
        <taxon>Pedobacter</taxon>
    </lineage>
</organism>
<evidence type="ECO:0000256" key="5">
    <source>
        <dbReference type="ARBA" id="ARBA00023136"/>
    </source>
</evidence>
<dbReference type="Gene3D" id="2.170.130.10">
    <property type="entry name" value="TonB-dependent receptor, plug domain"/>
    <property type="match status" value="1"/>
</dbReference>
<dbReference type="InterPro" id="IPR012910">
    <property type="entry name" value="Plug_dom"/>
</dbReference>
<dbReference type="InterPro" id="IPR023996">
    <property type="entry name" value="TonB-dep_OMP_SusC/RagA"/>
</dbReference>
<keyword evidence="3 7" id="KW-1134">Transmembrane beta strand</keyword>
<evidence type="ECO:0000256" key="8">
    <source>
        <dbReference type="SAM" id="SignalP"/>
    </source>
</evidence>
<dbReference type="PROSITE" id="PS52016">
    <property type="entry name" value="TONB_DEPENDENT_REC_3"/>
    <property type="match status" value="1"/>
</dbReference>
<accession>A0A179DFI8</accession>
<dbReference type="AlphaFoldDB" id="A0A179DFI8"/>
<dbReference type="RefSeq" id="WP_068822759.1">
    <property type="nucleotide sequence ID" value="NZ_LWHJ01000028.1"/>
</dbReference>
<dbReference type="Pfam" id="PF07715">
    <property type="entry name" value="Plug"/>
    <property type="match status" value="1"/>
</dbReference>
<dbReference type="GO" id="GO:0009279">
    <property type="term" value="C:cell outer membrane"/>
    <property type="evidence" value="ECO:0007669"/>
    <property type="project" value="UniProtKB-SubCell"/>
</dbReference>
<dbReference type="STRING" id="1826909.A5893_11240"/>
<comment type="similarity">
    <text evidence="7">Belongs to the TonB-dependent receptor family.</text>
</comment>
<keyword evidence="4 7" id="KW-0812">Transmembrane</keyword>
<dbReference type="SUPFAM" id="SSF49464">
    <property type="entry name" value="Carboxypeptidase regulatory domain-like"/>
    <property type="match status" value="1"/>
</dbReference>
<evidence type="ECO:0000256" key="1">
    <source>
        <dbReference type="ARBA" id="ARBA00004571"/>
    </source>
</evidence>
<feature type="signal peptide" evidence="8">
    <location>
        <begin position="1"/>
        <end position="22"/>
    </location>
</feature>
<dbReference type="InterPro" id="IPR008969">
    <property type="entry name" value="CarboxyPept-like_regulatory"/>
</dbReference>
<feature type="chain" id="PRO_5008100510" description="TonB-dependent receptor plug domain-containing protein" evidence="8">
    <location>
        <begin position="23"/>
        <end position="1028"/>
    </location>
</feature>
<dbReference type="InterPro" id="IPR036942">
    <property type="entry name" value="Beta-barrel_TonB_sf"/>
</dbReference>
<evidence type="ECO:0000313" key="11">
    <source>
        <dbReference type="Proteomes" id="UP000078459"/>
    </source>
</evidence>
<reference evidence="10 11" key="2">
    <citation type="submission" date="2016-06" db="EMBL/GenBank/DDBJ databases">
        <title>Pedobacter psychrophilus sp. nov., isolated from Antarctic fragmentary rock.</title>
        <authorList>
            <person name="Svec P."/>
        </authorList>
    </citation>
    <scope>NUCLEOTIDE SEQUENCE [LARGE SCALE GENOMIC DNA]</scope>
    <source>
        <strain evidence="10 11">CCM 8644</strain>
    </source>
</reference>
<evidence type="ECO:0000256" key="7">
    <source>
        <dbReference type="PROSITE-ProRule" id="PRU01360"/>
    </source>
</evidence>
<keyword evidence="6 7" id="KW-0998">Cell outer membrane</keyword>
<keyword evidence="8" id="KW-0732">Signal</keyword>
<dbReference type="Proteomes" id="UP000078459">
    <property type="component" value="Unassembled WGS sequence"/>
</dbReference>
<evidence type="ECO:0000256" key="3">
    <source>
        <dbReference type="ARBA" id="ARBA00022452"/>
    </source>
</evidence>
<dbReference type="SUPFAM" id="SSF56935">
    <property type="entry name" value="Porins"/>
    <property type="match status" value="1"/>
</dbReference>
<evidence type="ECO:0000256" key="6">
    <source>
        <dbReference type="ARBA" id="ARBA00023237"/>
    </source>
</evidence>
<dbReference type="OrthoDB" id="9768177at2"/>
<evidence type="ECO:0000256" key="2">
    <source>
        <dbReference type="ARBA" id="ARBA00022448"/>
    </source>
</evidence>
<dbReference type="InterPro" id="IPR023997">
    <property type="entry name" value="TonB-dep_OMP_SusC/RagA_CS"/>
</dbReference>
<evidence type="ECO:0000256" key="4">
    <source>
        <dbReference type="ARBA" id="ARBA00022692"/>
    </source>
</evidence>
<keyword evidence="5 7" id="KW-0472">Membrane</keyword>
<dbReference type="Gene3D" id="2.60.40.1120">
    <property type="entry name" value="Carboxypeptidase-like, regulatory domain"/>
    <property type="match status" value="1"/>
</dbReference>
<dbReference type="Pfam" id="PF13715">
    <property type="entry name" value="CarbopepD_reg_2"/>
    <property type="match status" value="1"/>
</dbReference>
<gene>
    <name evidence="10" type="ORF">A5893_11240</name>
</gene>
<comment type="subcellular location">
    <subcellularLocation>
        <location evidence="1 7">Cell outer membrane</location>
        <topology evidence="1 7">Multi-pass membrane protein</topology>
    </subcellularLocation>
</comment>
<dbReference type="NCBIfam" id="TIGR04057">
    <property type="entry name" value="SusC_RagA_signa"/>
    <property type="match status" value="1"/>
</dbReference>
<protein>
    <recommendedName>
        <fullName evidence="9">TonB-dependent receptor plug domain-containing protein</fullName>
    </recommendedName>
</protein>
<evidence type="ECO:0000313" key="10">
    <source>
        <dbReference type="EMBL" id="OAQ39233.1"/>
    </source>
</evidence>
<comment type="caution">
    <text evidence="10">The sequence shown here is derived from an EMBL/GenBank/DDBJ whole genome shotgun (WGS) entry which is preliminary data.</text>
</comment>
<keyword evidence="2 7" id="KW-0813">Transport</keyword>
<reference evidence="10 11" key="1">
    <citation type="submission" date="2016-04" db="EMBL/GenBank/DDBJ databases">
        <authorList>
            <person name="Evans L.H."/>
            <person name="Alamgir A."/>
            <person name="Owens N."/>
            <person name="Weber N.D."/>
            <person name="Virtaneva K."/>
            <person name="Barbian K."/>
            <person name="Babar A."/>
            <person name="Rosenke K."/>
        </authorList>
    </citation>
    <scope>NUCLEOTIDE SEQUENCE [LARGE SCALE GENOMIC DNA]</scope>
    <source>
        <strain evidence="10 11">CCM 8644</strain>
    </source>
</reference>
<name>A0A179DFI8_9SPHI</name>
<keyword evidence="11" id="KW-1185">Reference proteome</keyword>
<dbReference type="InterPro" id="IPR037066">
    <property type="entry name" value="Plug_dom_sf"/>
</dbReference>
<dbReference type="InterPro" id="IPR039426">
    <property type="entry name" value="TonB-dep_rcpt-like"/>
</dbReference>
<evidence type="ECO:0000259" key="9">
    <source>
        <dbReference type="Pfam" id="PF07715"/>
    </source>
</evidence>
<dbReference type="Gene3D" id="2.40.170.20">
    <property type="entry name" value="TonB-dependent receptor, beta-barrel domain"/>
    <property type="match status" value="1"/>
</dbReference>